<organism evidence="10">
    <name type="scientific">Drosophila persimilis</name>
    <name type="common">Fruit fly</name>
    <dbReference type="NCBI Taxonomy" id="7234"/>
    <lineage>
        <taxon>Eukaryota</taxon>
        <taxon>Metazoa</taxon>
        <taxon>Ecdysozoa</taxon>
        <taxon>Arthropoda</taxon>
        <taxon>Hexapoda</taxon>
        <taxon>Insecta</taxon>
        <taxon>Pterygota</taxon>
        <taxon>Neoptera</taxon>
        <taxon>Endopterygota</taxon>
        <taxon>Diptera</taxon>
        <taxon>Brachycera</taxon>
        <taxon>Muscomorpha</taxon>
        <taxon>Ephydroidea</taxon>
        <taxon>Drosophilidae</taxon>
        <taxon>Drosophila</taxon>
        <taxon>Sophophora</taxon>
    </lineage>
</organism>
<feature type="binding site" evidence="4">
    <location>
        <position position="284"/>
    </location>
    <ligand>
        <name>Ca(2+)</name>
        <dbReference type="ChEBI" id="CHEBI:29108"/>
    </ligand>
</feature>
<dbReference type="HOGENOM" id="CLU_051414_0_0_1"/>
<dbReference type="GO" id="GO:0005576">
    <property type="term" value="C:extracellular region"/>
    <property type="evidence" value="ECO:0007669"/>
    <property type="project" value="UniProtKB-SubCell"/>
</dbReference>
<proteinExistence type="inferred from homology"/>
<reference evidence="9 10" key="1">
    <citation type="journal article" date="2007" name="Nature">
        <title>Evolution of genes and genomes on the Drosophila phylogeny.</title>
        <authorList>
            <consortium name="Drosophila 12 Genomes Consortium"/>
            <person name="Clark A.G."/>
            <person name="Eisen M.B."/>
            <person name="Smith D.R."/>
            <person name="Bergman C.M."/>
            <person name="Oliver B."/>
            <person name="Markow T.A."/>
            <person name="Kaufman T.C."/>
            <person name="Kellis M."/>
            <person name="Gelbart W."/>
            <person name="Iyer V.N."/>
            <person name="Pollard D.A."/>
            <person name="Sackton T.B."/>
            <person name="Larracuente A.M."/>
            <person name="Singh N.D."/>
            <person name="Abad J.P."/>
            <person name="Abt D.N."/>
            <person name="Adryan B."/>
            <person name="Aguade M."/>
            <person name="Akashi H."/>
            <person name="Anderson W.W."/>
            <person name="Aquadro C.F."/>
            <person name="Ardell D.H."/>
            <person name="Arguello R."/>
            <person name="Artieri C.G."/>
            <person name="Barbash D.A."/>
            <person name="Barker D."/>
            <person name="Barsanti P."/>
            <person name="Batterham P."/>
            <person name="Batzoglou S."/>
            <person name="Begun D."/>
            <person name="Bhutkar A."/>
            <person name="Blanco E."/>
            <person name="Bosak S.A."/>
            <person name="Bradley R.K."/>
            <person name="Brand A.D."/>
            <person name="Brent M.R."/>
            <person name="Brooks A.N."/>
            <person name="Brown R.H."/>
            <person name="Butlin R.K."/>
            <person name="Caggese C."/>
            <person name="Calvi B.R."/>
            <person name="Bernardo de Carvalho A."/>
            <person name="Caspi A."/>
            <person name="Castrezana S."/>
            <person name="Celniker S.E."/>
            <person name="Chang J.L."/>
            <person name="Chapple C."/>
            <person name="Chatterji S."/>
            <person name="Chinwalla A."/>
            <person name="Civetta A."/>
            <person name="Clifton S.W."/>
            <person name="Comeron J.M."/>
            <person name="Costello J.C."/>
            <person name="Coyne J.A."/>
            <person name="Daub J."/>
            <person name="David R.G."/>
            <person name="Delcher A.L."/>
            <person name="Delehaunty K."/>
            <person name="Do C.B."/>
            <person name="Ebling H."/>
            <person name="Edwards K."/>
            <person name="Eickbush T."/>
            <person name="Evans J.D."/>
            <person name="Filipski A."/>
            <person name="Findeiss S."/>
            <person name="Freyhult E."/>
            <person name="Fulton L."/>
            <person name="Fulton R."/>
            <person name="Garcia A.C."/>
            <person name="Gardiner A."/>
            <person name="Garfield D.A."/>
            <person name="Garvin B.E."/>
            <person name="Gibson G."/>
            <person name="Gilbert D."/>
            <person name="Gnerre S."/>
            <person name="Godfrey J."/>
            <person name="Good R."/>
            <person name="Gotea V."/>
            <person name="Gravely B."/>
            <person name="Greenberg A.J."/>
            <person name="Griffiths-Jones S."/>
            <person name="Gross S."/>
            <person name="Guigo R."/>
            <person name="Gustafson E.A."/>
            <person name="Haerty W."/>
            <person name="Hahn M.W."/>
            <person name="Halligan D.L."/>
            <person name="Halpern A.L."/>
            <person name="Halter G.M."/>
            <person name="Han M.V."/>
            <person name="Heger A."/>
            <person name="Hillier L."/>
            <person name="Hinrichs A.S."/>
            <person name="Holmes I."/>
            <person name="Hoskins R.A."/>
            <person name="Hubisz M.J."/>
            <person name="Hultmark D."/>
            <person name="Huntley M.A."/>
            <person name="Jaffe D.B."/>
            <person name="Jagadeeshan S."/>
            <person name="Jeck W.R."/>
            <person name="Johnson J."/>
            <person name="Jones C.D."/>
            <person name="Jordan W.C."/>
            <person name="Karpen G.H."/>
            <person name="Kataoka E."/>
            <person name="Keightley P.D."/>
            <person name="Kheradpour P."/>
            <person name="Kirkness E.F."/>
            <person name="Koerich L.B."/>
            <person name="Kristiansen K."/>
            <person name="Kudrna D."/>
            <person name="Kulathinal R.J."/>
            <person name="Kumar S."/>
            <person name="Kwok R."/>
            <person name="Lander E."/>
            <person name="Langley C.H."/>
            <person name="Lapoint R."/>
            <person name="Lazzaro B.P."/>
            <person name="Lee S.J."/>
            <person name="Levesque L."/>
            <person name="Li R."/>
            <person name="Lin C.F."/>
            <person name="Lin M.F."/>
            <person name="Lindblad-Toh K."/>
            <person name="Llopart A."/>
            <person name="Long M."/>
            <person name="Low L."/>
            <person name="Lozovsky E."/>
            <person name="Lu J."/>
            <person name="Luo M."/>
            <person name="Machado C.A."/>
            <person name="Makalowski W."/>
            <person name="Marzo M."/>
            <person name="Matsuda M."/>
            <person name="Matzkin L."/>
            <person name="McAllister B."/>
            <person name="McBride C.S."/>
            <person name="McKernan B."/>
            <person name="McKernan K."/>
            <person name="Mendez-Lago M."/>
            <person name="Minx P."/>
            <person name="Mollenhauer M.U."/>
            <person name="Montooth K."/>
            <person name="Mount S.M."/>
            <person name="Mu X."/>
            <person name="Myers E."/>
            <person name="Negre B."/>
            <person name="Newfeld S."/>
            <person name="Nielsen R."/>
            <person name="Noor M.A."/>
            <person name="O'Grady P."/>
            <person name="Pachter L."/>
            <person name="Papaceit M."/>
            <person name="Parisi M.J."/>
            <person name="Parisi M."/>
            <person name="Parts L."/>
            <person name="Pedersen J.S."/>
            <person name="Pesole G."/>
            <person name="Phillippy A.M."/>
            <person name="Ponting C.P."/>
            <person name="Pop M."/>
            <person name="Porcelli D."/>
            <person name="Powell J.R."/>
            <person name="Prohaska S."/>
            <person name="Pruitt K."/>
            <person name="Puig M."/>
            <person name="Quesneville H."/>
            <person name="Ram K.R."/>
            <person name="Rand D."/>
            <person name="Rasmussen M.D."/>
            <person name="Reed L.K."/>
            <person name="Reenan R."/>
            <person name="Reily A."/>
            <person name="Remington K.A."/>
            <person name="Rieger T.T."/>
            <person name="Ritchie M.G."/>
            <person name="Robin C."/>
            <person name="Rogers Y.H."/>
            <person name="Rohde C."/>
            <person name="Rozas J."/>
            <person name="Rubenfield M.J."/>
            <person name="Ruiz A."/>
            <person name="Russo S."/>
            <person name="Salzberg S.L."/>
            <person name="Sanchez-Gracia A."/>
            <person name="Saranga D.J."/>
            <person name="Sato H."/>
            <person name="Schaeffer S.W."/>
            <person name="Schatz M.C."/>
            <person name="Schlenke T."/>
            <person name="Schwartz R."/>
            <person name="Segarra C."/>
            <person name="Singh R.S."/>
            <person name="Sirot L."/>
            <person name="Sirota M."/>
            <person name="Sisneros N.B."/>
            <person name="Smith C.D."/>
            <person name="Smith T.F."/>
            <person name="Spieth J."/>
            <person name="Stage D.E."/>
            <person name="Stark A."/>
            <person name="Stephan W."/>
            <person name="Strausberg R.L."/>
            <person name="Strempel S."/>
            <person name="Sturgill D."/>
            <person name="Sutton G."/>
            <person name="Sutton G.G."/>
            <person name="Tao W."/>
            <person name="Teichmann S."/>
            <person name="Tobari Y.N."/>
            <person name="Tomimura Y."/>
            <person name="Tsolas J.M."/>
            <person name="Valente V.L."/>
            <person name="Venter E."/>
            <person name="Venter J.C."/>
            <person name="Vicario S."/>
            <person name="Vieira F.G."/>
            <person name="Vilella A.J."/>
            <person name="Villasante A."/>
            <person name="Walenz B."/>
            <person name="Wang J."/>
            <person name="Wasserman M."/>
            <person name="Watts T."/>
            <person name="Wilson D."/>
            <person name="Wilson R.K."/>
            <person name="Wing R.A."/>
            <person name="Wolfner M.F."/>
            <person name="Wong A."/>
            <person name="Wong G.K."/>
            <person name="Wu C.I."/>
            <person name="Wu G."/>
            <person name="Yamamoto D."/>
            <person name="Yang H.P."/>
            <person name="Yang S.P."/>
            <person name="Yorke J.A."/>
            <person name="Yoshida K."/>
            <person name="Zdobnov E."/>
            <person name="Zhang P."/>
            <person name="Zhang Y."/>
            <person name="Zimin A.V."/>
            <person name="Baldwin J."/>
            <person name="Abdouelleil A."/>
            <person name="Abdulkadir J."/>
            <person name="Abebe A."/>
            <person name="Abera B."/>
            <person name="Abreu J."/>
            <person name="Acer S.C."/>
            <person name="Aftuck L."/>
            <person name="Alexander A."/>
            <person name="An P."/>
            <person name="Anderson E."/>
            <person name="Anderson S."/>
            <person name="Arachi H."/>
            <person name="Azer M."/>
            <person name="Bachantsang P."/>
            <person name="Barry A."/>
            <person name="Bayul T."/>
            <person name="Berlin A."/>
            <person name="Bessette D."/>
            <person name="Bloom T."/>
            <person name="Blye J."/>
            <person name="Boguslavskiy L."/>
            <person name="Bonnet C."/>
            <person name="Boukhgalter B."/>
            <person name="Bourzgui I."/>
            <person name="Brown A."/>
            <person name="Cahill P."/>
            <person name="Channer S."/>
            <person name="Cheshatsang Y."/>
            <person name="Chuda L."/>
            <person name="Citroen M."/>
            <person name="Collymore A."/>
            <person name="Cooke P."/>
            <person name="Costello M."/>
            <person name="D'Aco K."/>
            <person name="Daza R."/>
            <person name="De Haan G."/>
            <person name="DeGray S."/>
            <person name="DeMaso C."/>
            <person name="Dhargay N."/>
            <person name="Dooley K."/>
            <person name="Dooley E."/>
            <person name="Doricent M."/>
            <person name="Dorje P."/>
            <person name="Dorjee K."/>
            <person name="Dupes A."/>
            <person name="Elong R."/>
            <person name="Falk J."/>
            <person name="Farina A."/>
            <person name="Faro S."/>
            <person name="Ferguson D."/>
            <person name="Fisher S."/>
            <person name="Foley C.D."/>
            <person name="Franke A."/>
            <person name="Friedrich D."/>
            <person name="Gadbois L."/>
            <person name="Gearin G."/>
            <person name="Gearin C.R."/>
            <person name="Giannoukos G."/>
            <person name="Goode T."/>
            <person name="Graham J."/>
            <person name="Grandbois E."/>
            <person name="Grewal S."/>
            <person name="Gyaltsen K."/>
            <person name="Hafez N."/>
            <person name="Hagos B."/>
            <person name="Hall J."/>
            <person name="Henson C."/>
            <person name="Hollinger A."/>
            <person name="Honan T."/>
            <person name="Huard M.D."/>
            <person name="Hughes L."/>
            <person name="Hurhula B."/>
            <person name="Husby M.E."/>
            <person name="Kamat A."/>
            <person name="Kanga B."/>
            <person name="Kashin S."/>
            <person name="Khazanovich D."/>
            <person name="Kisner P."/>
            <person name="Lance K."/>
            <person name="Lara M."/>
            <person name="Lee W."/>
            <person name="Lennon N."/>
            <person name="Letendre F."/>
            <person name="LeVine R."/>
            <person name="Lipovsky A."/>
            <person name="Liu X."/>
            <person name="Liu J."/>
            <person name="Liu S."/>
            <person name="Lokyitsang T."/>
            <person name="Lokyitsang Y."/>
            <person name="Lubonja R."/>
            <person name="Lui A."/>
            <person name="MacDonald P."/>
            <person name="Magnisalis V."/>
            <person name="Maru K."/>
            <person name="Matthews C."/>
            <person name="McCusker W."/>
            <person name="McDonough S."/>
            <person name="Mehta T."/>
            <person name="Meldrim J."/>
            <person name="Meneus L."/>
            <person name="Mihai O."/>
            <person name="Mihalev A."/>
            <person name="Mihova T."/>
            <person name="Mittelman R."/>
            <person name="Mlenga V."/>
            <person name="Montmayeur A."/>
            <person name="Mulrain L."/>
            <person name="Navidi A."/>
            <person name="Naylor J."/>
            <person name="Negash T."/>
            <person name="Nguyen T."/>
            <person name="Nguyen N."/>
            <person name="Nicol R."/>
            <person name="Norbu C."/>
            <person name="Norbu N."/>
            <person name="Novod N."/>
            <person name="O'Neill B."/>
            <person name="Osman S."/>
            <person name="Markiewicz E."/>
            <person name="Oyono O.L."/>
            <person name="Patti C."/>
            <person name="Phunkhang P."/>
            <person name="Pierre F."/>
            <person name="Priest M."/>
            <person name="Raghuraman S."/>
            <person name="Rege F."/>
            <person name="Reyes R."/>
            <person name="Rise C."/>
            <person name="Rogov P."/>
            <person name="Ross K."/>
            <person name="Ryan E."/>
            <person name="Settipalli S."/>
            <person name="Shea T."/>
            <person name="Sherpa N."/>
            <person name="Shi L."/>
            <person name="Shih D."/>
            <person name="Sparrow T."/>
            <person name="Spaulding J."/>
            <person name="Stalker J."/>
            <person name="Stange-Thomann N."/>
            <person name="Stavropoulos S."/>
            <person name="Stone C."/>
            <person name="Strader C."/>
            <person name="Tesfaye S."/>
            <person name="Thomson T."/>
            <person name="Thoulutsang Y."/>
            <person name="Thoulutsang D."/>
            <person name="Topham K."/>
            <person name="Topping I."/>
            <person name="Tsamla T."/>
            <person name="Vassiliev H."/>
            <person name="Vo A."/>
            <person name="Wangchuk T."/>
            <person name="Wangdi T."/>
            <person name="Weiand M."/>
            <person name="Wilkinson J."/>
            <person name="Wilson A."/>
            <person name="Yadav S."/>
            <person name="Young G."/>
            <person name="Yu Q."/>
            <person name="Zembek L."/>
            <person name="Zhong D."/>
            <person name="Zimmer A."/>
            <person name="Zwirko Z."/>
            <person name="Jaffe D.B."/>
            <person name="Alvarez P."/>
            <person name="Brockman W."/>
            <person name="Butler J."/>
            <person name="Chin C."/>
            <person name="Gnerre S."/>
            <person name="Grabherr M."/>
            <person name="Kleber M."/>
            <person name="Mauceli E."/>
            <person name="MacCallum I."/>
        </authorList>
    </citation>
    <scope>NUCLEOTIDE SEQUENCE [LARGE SCALE GENOMIC DNA]</scope>
    <source>
        <strain evidence="10">MSH-3 / Tucson 14011-0111.49</strain>
    </source>
</reference>
<gene>
    <name evidence="9" type="primary">Dper\GL13881</name>
    <name evidence="9" type="ORF">Dper_GL13881</name>
</gene>
<keyword evidence="3 5" id="KW-1015">Disulfide bond</keyword>
<keyword evidence="4" id="KW-0106">Calcium</keyword>
<evidence type="ECO:0000259" key="8">
    <source>
        <dbReference type="SMART" id="SM00085"/>
    </source>
</evidence>
<dbReference type="SUPFAM" id="SSF48619">
    <property type="entry name" value="Phospholipase A2, PLA2"/>
    <property type="match status" value="1"/>
</dbReference>
<dbReference type="GO" id="GO:0006644">
    <property type="term" value="P:phospholipid metabolic process"/>
    <property type="evidence" value="ECO:0007669"/>
    <property type="project" value="InterPro"/>
</dbReference>
<feature type="binding site" evidence="4">
    <location>
        <position position="282"/>
    </location>
    <ligand>
        <name>Ca(2+)</name>
        <dbReference type="ChEBI" id="CHEBI:29108"/>
    </ligand>
</feature>
<dbReference type="InterPro" id="IPR033113">
    <property type="entry name" value="PLA2_histidine"/>
</dbReference>
<evidence type="ECO:0000256" key="1">
    <source>
        <dbReference type="ARBA" id="ARBA00004613"/>
    </source>
</evidence>
<dbReference type="OrthoDB" id="5841574at2759"/>
<dbReference type="Gene3D" id="1.20.90.10">
    <property type="entry name" value="Phospholipase A2 domain"/>
    <property type="match status" value="1"/>
</dbReference>
<dbReference type="SMART" id="SM00085">
    <property type="entry name" value="PA2c"/>
    <property type="match status" value="1"/>
</dbReference>
<feature type="binding site" evidence="4">
    <location>
        <position position="280"/>
    </location>
    <ligand>
        <name>Ca(2+)</name>
        <dbReference type="ChEBI" id="CHEBI:29108"/>
    </ligand>
</feature>
<dbReference type="InterPro" id="IPR001211">
    <property type="entry name" value="PLA2"/>
</dbReference>
<dbReference type="STRING" id="7234.B4GPH8"/>
<dbReference type="GO" id="GO:0050482">
    <property type="term" value="P:arachidonate secretion"/>
    <property type="evidence" value="ECO:0007669"/>
    <property type="project" value="InterPro"/>
</dbReference>
<dbReference type="InterPro" id="IPR016090">
    <property type="entry name" value="PLA2-like_dom"/>
</dbReference>
<dbReference type="InterPro" id="IPR036444">
    <property type="entry name" value="PLipase_A2_dom_sf"/>
</dbReference>
<evidence type="ECO:0000313" key="9">
    <source>
        <dbReference type="EMBL" id="EDW39061.1"/>
    </source>
</evidence>
<evidence type="ECO:0000256" key="5">
    <source>
        <dbReference type="PIRSR" id="PIRSR601211-3"/>
    </source>
</evidence>
<dbReference type="EMBL" id="CH479186">
    <property type="protein sequence ID" value="EDW39061.1"/>
    <property type="molecule type" value="Genomic_DNA"/>
</dbReference>
<accession>B4GPH8</accession>
<keyword evidence="7" id="KW-0732">Signal</keyword>
<keyword evidence="2 7" id="KW-0964">Secreted</keyword>
<keyword evidence="4" id="KW-0479">Metal-binding</keyword>
<evidence type="ECO:0000256" key="2">
    <source>
        <dbReference type="ARBA" id="ARBA00022525"/>
    </source>
</evidence>
<feature type="chain" id="PRO_5001390326" evidence="7">
    <location>
        <begin position="27"/>
        <end position="436"/>
    </location>
</feature>
<dbReference type="PRINTS" id="PR00389">
    <property type="entry name" value="PHPHLIPASEA2"/>
</dbReference>
<feature type="domain" description="Phospholipase A2-like central" evidence="8">
    <location>
        <begin position="255"/>
        <end position="354"/>
    </location>
</feature>
<dbReference type="GO" id="GO:0004623">
    <property type="term" value="F:phospholipase A2 activity"/>
    <property type="evidence" value="ECO:0007669"/>
    <property type="project" value="InterPro"/>
</dbReference>
<feature type="disulfide bond" evidence="5">
    <location>
        <begin position="281"/>
        <end position="297"/>
    </location>
</feature>
<evidence type="ECO:0000256" key="4">
    <source>
        <dbReference type="PIRSR" id="PIRSR601211-2"/>
    </source>
</evidence>
<dbReference type="PhylomeDB" id="B4GPH8"/>
<evidence type="ECO:0000256" key="6">
    <source>
        <dbReference type="RuleBase" id="RU003654"/>
    </source>
</evidence>
<comment type="cofactor">
    <cofactor evidence="4">
        <name>Ca(2+)</name>
        <dbReference type="ChEBI" id="CHEBI:29108"/>
    </cofactor>
    <text evidence="4">Binds 1 Ca(2+) ion per subunit.</text>
</comment>
<dbReference type="GO" id="GO:0005509">
    <property type="term" value="F:calcium ion binding"/>
    <property type="evidence" value="ECO:0007669"/>
    <property type="project" value="InterPro"/>
</dbReference>
<evidence type="ECO:0000256" key="3">
    <source>
        <dbReference type="ARBA" id="ARBA00023157"/>
    </source>
</evidence>
<dbReference type="Pfam" id="PF00068">
    <property type="entry name" value="Phospholip_A2_1"/>
    <property type="match status" value="1"/>
</dbReference>
<dbReference type="PANTHER" id="PTHR11716:SF107">
    <property type="entry name" value="PHOSPHOLIPASE A2"/>
    <property type="match status" value="1"/>
</dbReference>
<comment type="similarity">
    <text evidence="6">Belongs to the phospholipase A2 family.</text>
</comment>
<dbReference type="AlphaFoldDB" id="B4GPH8"/>
<protein>
    <submittedName>
        <fullName evidence="9">GL13881</fullName>
    </submittedName>
</protein>
<feature type="binding site" evidence="4">
    <location>
        <position position="301"/>
    </location>
    <ligand>
        <name>Ca(2+)</name>
        <dbReference type="ChEBI" id="CHEBI:29108"/>
    </ligand>
</feature>
<comment type="subcellular location">
    <subcellularLocation>
        <location evidence="1 7">Secreted</location>
    </subcellularLocation>
</comment>
<dbReference type="Proteomes" id="UP000008744">
    <property type="component" value="Unassembled WGS sequence"/>
</dbReference>
<dbReference type="PANTHER" id="PTHR11716">
    <property type="entry name" value="PHOSPHOLIPASE A2 FAMILY MEMBER"/>
    <property type="match status" value="1"/>
</dbReference>
<dbReference type="PROSITE" id="PS00118">
    <property type="entry name" value="PA2_HIS"/>
    <property type="match status" value="1"/>
</dbReference>
<sequence>MLWILLVSPAALSLLPMLLNYRGVVANVTVMDDIRNAFRGVTNDTELLDHIIPEMYGSSMRSANPTFVFRMPTRGSGDGYELLTMQRSDFAEPIFPNITEVSATTSTAPLTAEPPETNVKTSLVTSPHAEWQQMGLEGWSGELKPPLPWLEQSHKDTHPAISWQNTYPRDEILLDLKNKHFDGRVTDIRVIAATSGRPAEMEDLMNGQNVYIARVNDPFGYSMKWTFNNASSQKPGPDQSPWKSKKWARIAANGDVGKLYSMIKCSTGCDPLIYKGYGCYCGFGGHGVPAEGIDPCCHLHDKCYGQSNCISYLEYFVSSVWKCYRGKPLCSVDQGDLVPHRELLQRLDILQKQTRRLVLRGVGLVGQQDVVGHEQHVAMQLVQATYQARVDVPLDGGQVHVTQTDLRMALGVLVVEGPPEGSCVLALLQRRVDGEK</sequence>
<keyword evidence="10" id="KW-1185">Reference proteome</keyword>
<dbReference type="GO" id="GO:0016042">
    <property type="term" value="P:lipid catabolic process"/>
    <property type="evidence" value="ECO:0007669"/>
    <property type="project" value="InterPro"/>
</dbReference>
<feature type="signal peptide" evidence="7">
    <location>
        <begin position="1"/>
        <end position="26"/>
    </location>
</feature>
<evidence type="ECO:0000256" key="7">
    <source>
        <dbReference type="RuleBase" id="RU361236"/>
    </source>
</evidence>
<dbReference type="eggNOG" id="KOG4087">
    <property type="taxonomic scope" value="Eukaryota"/>
</dbReference>
<name>B4GPH8_DROPE</name>
<evidence type="ECO:0000313" key="10">
    <source>
        <dbReference type="Proteomes" id="UP000008744"/>
    </source>
</evidence>